<sequence>MEEILLVLEERLEKTFSVLKENYASVRAGRANPHILDKVLVDYYGTMSPLNQVGNISVSDAKCLVISPWDVSLLKGIEKAIIASNIGINPTNDGKVIRLVFPDLTEERRRELAKQIKAMSEESKVAARNVRRDAMEALKKLKNNKEISEDECAGVEKDVEKTVSKCIEQIEKCTADKEKEILSV</sequence>
<organism evidence="8 9">
    <name type="scientific">Candidatus Borkfalkia ceftriaxoniphila</name>
    <dbReference type="NCBI Taxonomy" id="2508949"/>
    <lineage>
        <taxon>Bacteria</taxon>
        <taxon>Bacillati</taxon>
        <taxon>Bacillota</taxon>
        <taxon>Clostridia</taxon>
        <taxon>Christensenellales</taxon>
        <taxon>Christensenellaceae</taxon>
        <taxon>Candidatus Borkfalkia</taxon>
    </lineage>
</organism>
<dbReference type="GO" id="GO:0043023">
    <property type="term" value="F:ribosomal large subunit binding"/>
    <property type="evidence" value="ECO:0007669"/>
    <property type="project" value="TreeGrafter"/>
</dbReference>
<dbReference type="OrthoDB" id="9804006at2"/>
<dbReference type="FunFam" id="1.10.132.20:FF:000001">
    <property type="entry name" value="Ribosome-recycling factor"/>
    <property type="match status" value="1"/>
</dbReference>
<evidence type="ECO:0000256" key="2">
    <source>
        <dbReference type="ARBA" id="ARBA00005912"/>
    </source>
</evidence>
<evidence type="ECO:0000259" key="7">
    <source>
        <dbReference type="Pfam" id="PF01765"/>
    </source>
</evidence>
<dbReference type="GO" id="GO:0006415">
    <property type="term" value="P:translational termination"/>
    <property type="evidence" value="ECO:0007669"/>
    <property type="project" value="UniProtKB-UniRule"/>
</dbReference>
<dbReference type="EMBL" id="SDOZ01000002">
    <property type="protein sequence ID" value="RXZ62470.1"/>
    <property type="molecule type" value="Genomic_DNA"/>
</dbReference>
<keyword evidence="6" id="KW-0175">Coiled coil</keyword>
<evidence type="ECO:0000256" key="3">
    <source>
        <dbReference type="ARBA" id="ARBA00022490"/>
    </source>
</evidence>
<keyword evidence="4 5" id="KW-0648">Protein biosynthesis</keyword>
<dbReference type="Proteomes" id="UP000291269">
    <property type="component" value="Unassembled WGS sequence"/>
</dbReference>
<gene>
    <name evidence="5" type="primary">frr</name>
    <name evidence="8" type="ORF">ESZ91_05600</name>
</gene>
<evidence type="ECO:0000256" key="6">
    <source>
        <dbReference type="SAM" id="Coils"/>
    </source>
</evidence>
<dbReference type="CDD" id="cd00520">
    <property type="entry name" value="RRF"/>
    <property type="match status" value="1"/>
</dbReference>
<evidence type="ECO:0000256" key="1">
    <source>
        <dbReference type="ARBA" id="ARBA00004496"/>
    </source>
</evidence>
<dbReference type="SUPFAM" id="SSF55194">
    <property type="entry name" value="Ribosome recycling factor, RRF"/>
    <property type="match status" value="1"/>
</dbReference>
<protein>
    <recommendedName>
        <fullName evidence="5">Ribosome-recycling factor</fullName>
        <shortName evidence="5">RRF</shortName>
    </recommendedName>
    <alternativeName>
        <fullName evidence="5">Ribosome-releasing factor</fullName>
    </alternativeName>
</protein>
<dbReference type="HAMAP" id="MF_00040">
    <property type="entry name" value="RRF"/>
    <property type="match status" value="1"/>
</dbReference>
<proteinExistence type="inferred from homology"/>
<evidence type="ECO:0000256" key="5">
    <source>
        <dbReference type="HAMAP-Rule" id="MF_00040"/>
    </source>
</evidence>
<dbReference type="Pfam" id="PF01765">
    <property type="entry name" value="RRF"/>
    <property type="match status" value="1"/>
</dbReference>
<dbReference type="InterPro" id="IPR036191">
    <property type="entry name" value="RRF_sf"/>
</dbReference>
<dbReference type="RefSeq" id="WP_129226264.1">
    <property type="nucleotide sequence ID" value="NZ_SDOZ01000002.1"/>
</dbReference>
<reference evidence="8 9" key="1">
    <citation type="journal article" date="2019" name="Gut">
        <title>Antibiotics-induced monodominance of a novel gut bacterial order.</title>
        <authorList>
            <person name="Hildebrand F."/>
            <person name="Moitinho-Silva L."/>
            <person name="Blasche S."/>
            <person name="Jahn M.T."/>
            <person name="Gossmann T.I."/>
            <person name="Heuerta-Cepas J."/>
            <person name="Hercog R."/>
            <person name="Luetge M."/>
            <person name="Bahram M."/>
            <person name="Pryszlak A."/>
            <person name="Alves R.J."/>
            <person name="Waszak S.M."/>
            <person name="Zhu A."/>
            <person name="Ye L."/>
            <person name="Costea P.I."/>
            <person name="Aalvink S."/>
            <person name="Belzer C."/>
            <person name="Forslund S.K."/>
            <person name="Sunagawa S."/>
            <person name="Hentschel U."/>
            <person name="Merten C."/>
            <person name="Patil K.R."/>
            <person name="Benes V."/>
            <person name="Bork P."/>
        </authorList>
    </citation>
    <scope>NUCLEOTIDE SEQUENCE [LARGE SCALE GENOMIC DNA]</scope>
    <source>
        <strain evidence="8 9">HDS1380</strain>
    </source>
</reference>
<dbReference type="Gene3D" id="1.10.132.20">
    <property type="entry name" value="Ribosome-recycling factor"/>
    <property type="match status" value="1"/>
</dbReference>
<comment type="similarity">
    <text evidence="2 5">Belongs to the RRF family.</text>
</comment>
<keyword evidence="9" id="KW-1185">Reference proteome</keyword>
<dbReference type="AlphaFoldDB" id="A0A4Q2KF22"/>
<dbReference type="InterPro" id="IPR002661">
    <property type="entry name" value="Ribosome_recyc_fac"/>
</dbReference>
<feature type="coiled-coil region" evidence="6">
    <location>
        <begin position="124"/>
        <end position="158"/>
    </location>
</feature>
<dbReference type="FunFam" id="3.30.1360.40:FF:000001">
    <property type="entry name" value="Ribosome-recycling factor"/>
    <property type="match status" value="1"/>
</dbReference>
<dbReference type="PANTHER" id="PTHR20982:SF3">
    <property type="entry name" value="MITOCHONDRIAL RIBOSOME RECYCLING FACTOR PSEUDO 1"/>
    <property type="match status" value="1"/>
</dbReference>
<feature type="domain" description="Ribosome recycling factor" evidence="7">
    <location>
        <begin position="19"/>
        <end position="182"/>
    </location>
</feature>
<dbReference type="GO" id="GO:0005737">
    <property type="term" value="C:cytoplasm"/>
    <property type="evidence" value="ECO:0007669"/>
    <property type="project" value="UniProtKB-SubCell"/>
</dbReference>
<accession>A0A4Q2KF22</accession>
<evidence type="ECO:0000313" key="8">
    <source>
        <dbReference type="EMBL" id="RXZ62470.1"/>
    </source>
</evidence>
<comment type="caution">
    <text evidence="8">The sequence shown here is derived from an EMBL/GenBank/DDBJ whole genome shotgun (WGS) entry which is preliminary data.</text>
</comment>
<evidence type="ECO:0000313" key="9">
    <source>
        <dbReference type="Proteomes" id="UP000291269"/>
    </source>
</evidence>
<dbReference type="Gene3D" id="3.30.1360.40">
    <property type="match status" value="1"/>
</dbReference>
<dbReference type="NCBIfam" id="TIGR00496">
    <property type="entry name" value="frr"/>
    <property type="match status" value="1"/>
</dbReference>
<name>A0A4Q2KF22_9FIRM</name>
<comment type="subcellular location">
    <subcellularLocation>
        <location evidence="1 5">Cytoplasm</location>
    </subcellularLocation>
</comment>
<comment type="function">
    <text evidence="5">Responsible for the release of ribosomes from messenger RNA at the termination of protein biosynthesis. May increase the efficiency of translation by recycling ribosomes from one round of translation to another.</text>
</comment>
<keyword evidence="3 5" id="KW-0963">Cytoplasm</keyword>
<evidence type="ECO:0000256" key="4">
    <source>
        <dbReference type="ARBA" id="ARBA00022917"/>
    </source>
</evidence>
<dbReference type="PANTHER" id="PTHR20982">
    <property type="entry name" value="RIBOSOME RECYCLING FACTOR"/>
    <property type="match status" value="1"/>
</dbReference>
<dbReference type="InterPro" id="IPR023584">
    <property type="entry name" value="Ribosome_recyc_fac_dom"/>
</dbReference>